<protein>
    <recommendedName>
        <fullName evidence="6">AMP-dependent synthetase/ligase domain-containing protein</fullName>
    </recommendedName>
</protein>
<evidence type="ECO:0000313" key="8">
    <source>
        <dbReference type="Proteomes" id="UP000801492"/>
    </source>
</evidence>
<dbReference type="InterPro" id="IPR000873">
    <property type="entry name" value="AMP-dep_synth/lig_dom"/>
</dbReference>
<evidence type="ECO:0000256" key="2">
    <source>
        <dbReference type="ARBA" id="ARBA00006432"/>
    </source>
</evidence>
<reference evidence="7" key="1">
    <citation type="submission" date="2019-08" db="EMBL/GenBank/DDBJ databases">
        <title>The genome of the North American firefly Photinus pyralis.</title>
        <authorList>
            <consortium name="Photinus pyralis genome working group"/>
            <person name="Fallon T.R."/>
            <person name="Sander Lower S.E."/>
            <person name="Weng J.-K."/>
        </authorList>
    </citation>
    <scope>NUCLEOTIDE SEQUENCE</scope>
    <source>
        <strain evidence="7">TRF0915ILg1</strain>
        <tissue evidence="7">Whole body</tissue>
    </source>
</reference>
<dbReference type="SUPFAM" id="SSF56801">
    <property type="entry name" value="Acetyl-CoA synthetase-like"/>
    <property type="match status" value="1"/>
</dbReference>
<feature type="domain" description="AMP-dependent synthetase/ligase" evidence="6">
    <location>
        <begin position="6"/>
        <end position="154"/>
    </location>
</feature>
<dbReference type="EMBL" id="VTPC01089696">
    <property type="protein sequence ID" value="KAF2885745.1"/>
    <property type="molecule type" value="Genomic_DNA"/>
</dbReference>
<feature type="non-terminal residue" evidence="7">
    <location>
        <position position="156"/>
    </location>
</feature>
<evidence type="ECO:0000256" key="3">
    <source>
        <dbReference type="ARBA" id="ARBA00022598"/>
    </source>
</evidence>
<evidence type="ECO:0000256" key="1">
    <source>
        <dbReference type="ARBA" id="ARBA00004275"/>
    </source>
</evidence>
<organism evidence="7 8">
    <name type="scientific">Ignelater luminosus</name>
    <name type="common">Cucubano</name>
    <name type="synonym">Pyrophorus luminosus</name>
    <dbReference type="NCBI Taxonomy" id="2038154"/>
    <lineage>
        <taxon>Eukaryota</taxon>
        <taxon>Metazoa</taxon>
        <taxon>Ecdysozoa</taxon>
        <taxon>Arthropoda</taxon>
        <taxon>Hexapoda</taxon>
        <taxon>Insecta</taxon>
        <taxon>Pterygota</taxon>
        <taxon>Neoptera</taxon>
        <taxon>Endopterygota</taxon>
        <taxon>Coleoptera</taxon>
        <taxon>Polyphaga</taxon>
        <taxon>Elateriformia</taxon>
        <taxon>Elateroidea</taxon>
        <taxon>Elateridae</taxon>
        <taxon>Agrypninae</taxon>
        <taxon>Pyrophorini</taxon>
        <taxon>Ignelater</taxon>
    </lineage>
</organism>
<comment type="caution">
    <text evidence="7">The sequence shown here is derived from an EMBL/GenBank/DDBJ whole genome shotgun (WGS) entry which is preliminary data.</text>
</comment>
<dbReference type="Pfam" id="PF00501">
    <property type="entry name" value="AMP-binding"/>
    <property type="match status" value="1"/>
</dbReference>
<comment type="similarity">
    <text evidence="2">Belongs to the ATP-dependent AMP-binding enzyme family.</text>
</comment>
<dbReference type="GO" id="GO:0016405">
    <property type="term" value="F:CoA-ligase activity"/>
    <property type="evidence" value="ECO:0007669"/>
    <property type="project" value="TreeGrafter"/>
</dbReference>
<feature type="non-terminal residue" evidence="7">
    <location>
        <position position="1"/>
    </location>
</feature>
<dbReference type="OrthoDB" id="10253869at2759"/>
<sequence length="156" mass="17630">TTFPPGMTILTFSTLYWVSAVTISVVSILFRWNRLVYPRFKEGRSIWNVIKTYKVNYFSVNPHQVLDMCKNGKPSDADTSSLVVVALAGAPLTEEQILHIRRCFDFPNALVMNTYGQTETSVNTLGFNPARDPNDMKFLTDKPLSVGRPMPGFTYK</sequence>
<comment type="subcellular location">
    <subcellularLocation>
        <location evidence="1">Peroxisome</location>
    </subcellularLocation>
</comment>
<dbReference type="PANTHER" id="PTHR24096">
    <property type="entry name" value="LONG-CHAIN-FATTY-ACID--COA LIGASE"/>
    <property type="match status" value="1"/>
</dbReference>
<dbReference type="PANTHER" id="PTHR24096:SF149">
    <property type="entry name" value="AMP-BINDING DOMAIN-CONTAINING PROTEIN-RELATED"/>
    <property type="match status" value="1"/>
</dbReference>
<proteinExistence type="inferred from homology"/>
<evidence type="ECO:0000256" key="5">
    <source>
        <dbReference type="SAM" id="Phobius"/>
    </source>
</evidence>
<name>A0A8K0CKX2_IGNLU</name>
<accession>A0A8K0CKX2</accession>
<dbReference type="Proteomes" id="UP000801492">
    <property type="component" value="Unassembled WGS sequence"/>
</dbReference>
<keyword evidence="4" id="KW-0576">Peroxisome</keyword>
<keyword evidence="3" id="KW-0436">Ligase</keyword>
<evidence type="ECO:0000256" key="4">
    <source>
        <dbReference type="ARBA" id="ARBA00023140"/>
    </source>
</evidence>
<evidence type="ECO:0000313" key="7">
    <source>
        <dbReference type="EMBL" id="KAF2885745.1"/>
    </source>
</evidence>
<dbReference type="AlphaFoldDB" id="A0A8K0CKX2"/>
<dbReference type="InterPro" id="IPR042099">
    <property type="entry name" value="ANL_N_sf"/>
</dbReference>
<keyword evidence="5" id="KW-0812">Transmembrane</keyword>
<evidence type="ECO:0000259" key="6">
    <source>
        <dbReference type="Pfam" id="PF00501"/>
    </source>
</evidence>
<dbReference type="Gene3D" id="3.40.50.12780">
    <property type="entry name" value="N-terminal domain of ligase-like"/>
    <property type="match status" value="1"/>
</dbReference>
<keyword evidence="5" id="KW-0472">Membrane</keyword>
<feature type="transmembrane region" description="Helical" evidence="5">
    <location>
        <begin position="14"/>
        <end position="32"/>
    </location>
</feature>
<keyword evidence="5" id="KW-1133">Transmembrane helix</keyword>
<dbReference type="GO" id="GO:0005777">
    <property type="term" value="C:peroxisome"/>
    <property type="evidence" value="ECO:0007669"/>
    <property type="project" value="UniProtKB-SubCell"/>
</dbReference>
<gene>
    <name evidence="7" type="ORF">ILUMI_20428</name>
</gene>
<keyword evidence="8" id="KW-1185">Reference proteome</keyword>